<accession>A0A176VPA1</accession>
<dbReference type="Pfam" id="PF00025">
    <property type="entry name" value="Arf"/>
    <property type="match status" value="1"/>
</dbReference>
<keyword evidence="7" id="KW-0479">Metal-binding</keyword>
<name>A0A176VPA1_MARPO</name>
<dbReference type="GO" id="GO:0005525">
    <property type="term" value="F:GTP binding"/>
    <property type="evidence" value="ECO:0007669"/>
    <property type="project" value="UniProtKB-KW"/>
</dbReference>
<keyword evidence="3 6" id="KW-0547">Nucleotide-binding</keyword>
<evidence type="ECO:0000256" key="7">
    <source>
        <dbReference type="PIRSR" id="PIRSR606689-2"/>
    </source>
</evidence>
<evidence type="ECO:0000256" key="6">
    <source>
        <dbReference type="PIRSR" id="PIRSR606689-1"/>
    </source>
</evidence>
<dbReference type="InterPro" id="IPR006689">
    <property type="entry name" value="Small_GTPase_ARF/SAR"/>
</dbReference>
<feature type="binding site" evidence="6">
    <location>
        <position position="81"/>
    </location>
    <ligand>
        <name>GTP</name>
        <dbReference type="ChEBI" id="CHEBI:37565"/>
    </ligand>
</feature>
<dbReference type="GO" id="GO:0016192">
    <property type="term" value="P:vesicle-mediated transport"/>
    <property type="evidence" value="ECO:0007669"/>
    <property type="project" value="UniProtKB-KW"/>
</dbReference>
<evidence type="ECO:0000256" key="5">
    <source>
        <dbReference type="ARBA" id="ARBA00023134"/>
    </source>
</evidence>
<organism evidence="8 9">
    <name type="scientific">Marchantia polymorpha subsp. ruderalis</name>
    <dbReference type="NCBI Taxonomy" id="1480154"/>
    <lineage>
        <taxon>Eukaryota</taxon>
        <taxon>Viridiplantae</taxon>
        <taxon>Streptophyta</taxon>
        <taxon>Embryophyta</taxon>
        <taxon>Marchantiophyta</taxon>
        <taxon>Marchantiopsida</taxon>
        <taxon>Marchantiidae</taxon>
        <taxon>Marchantiales</taxon>
        <taxon>Marchantiaceae</taxon>
        <taxon>Marchantia</taxon>
    </lineage>
</organism>
<dbReference type="GO" id="GO:0003924">
    <property type="term" value="F:GTPase activity"/>
    <property type="evidence" value="ECO:0007669"/>
    <property type="project" value="InterPro"/>
</dbReference>
<keyword evidence="4" id="KW-0813">Transport</keyword>
<gene>
    <name evidence="8" type="ORF">AXG93_2035s1200</name>
</gene>
<reference evidence="8" key="1">
    <citation type="submission" date="2016-03" db="EMBL/GenBank/DDBJ databases">
        <title>Mechanisms controlling the formation of the plant cell surface in tip-growing cells are functionally conserved among land plants.</title>
        <authorList>
            <person name="Honkanen S."/>
            <person name="Jones V.A."/>
            <person name="Morieri G."/>
            <person name="Champion C."/>
            <person name="Hetherington A.J."/>
            <person name="Kelly S."/>
            <person name="Saint-Marcoux D."/>
            <person name="Proust H."/>
            <person name="Prescott H."/>
            <person name="Dolan L."/>
        </authorList>
    </citation>
    <scope>NUCLEOTIDE SEQUENCE [LARGE SCALE GENOMIC DNA]</scope>
    <source>
        <tissue evidence="8">Whole gametophyte</tissue>
    </source>
</reference>
<evidence type="ECO:0000256" key="3">
    <source>
        <dbReference type="ARBA" id="ARBA00022741"/>
    </source>
</evidence>
<dbReference type="FunFam" id="3.40.50.300:FF:000412">
    <property type="entry name" value="ADP-ribosylation factor 1"/>
    <property type="match status" value="1"/>
</dbReference>
<keyword evidence="2" id="KW-0519">Myristate</keyword>
<dbReference type="InterPro" id="IPR024156">
    <property type="entry name" value="Small_GTPase_ARF"/>
</dbReference>
<keyword evidence="4" id="KW-0931">ER-Golgi transport</keyword>
<comment type="similarity">
    <text evidence="1">Belongs to the small GTPase superfamily. Arf family.</text>
</comment>
<dbReference type="PRINTS" id="PR00449">
    <property type="entry name" value="RASTRNSFRMNG"/>
</dbReference>
<dbReference type="GO" id="GO:0046872">
    <property type="term" value="F:metal ion binding"/>
    <property type="evidence" value="ECO:0007669"/>
    <property type="project" value="UniProtKB-KW"/>
</dbReference>
<evidence type="ECO:0000256" key="2">
    <source>
        <dbReference type="ARBA" id="ARBA00022707"/>
    </source>
</evidence>
<dbReference type="PANTHER" id="PTHR11711">
    <property type="entry name" value="ADP RIBOSYLATION FACTOR-RELATED"/>
    <property type="match status" value="1"/>
</dbReference>
<sequence length="309" mass="34333">MEAEKGWMSRLGQSFRRLLGYKEMRLALLGLDAGGKTTTLYKLQELFPPDPAGEKNVDVPMVVIEEIHHKNVKFRVWDVDGAKRARSAWRFLVDSTDGLVFVVDSLDRERIDEAAQAFHSIVTDKSLRNSAILVLANKQDMKTALSPVDVCVSLDLHSLRNHRWHIVGTSASTGEGLYEALDWLTDTLNQMQARGLPTCVVGESGWQACCGDADSIPAVASHGKLSCHEELPAARPFWDLRLKIVPAEAFVYGRMTEVNSEQYLFQESFLAQACLIICFSLGLSKIPSDPIRGVQWWLPASEQGSQSSS</sequence>
<dbReference type="SUPFAM" id="SSF52540">
    <property type="entry name" value="P-loop containing nucleoside triphosphate hydrolases"/>
    <property type="match status" value="1"/>
</dbReference>
<proteinExistence type="inferred from homology"/>
<evidence type="ECO:0000256" key="4">
    <source>
        <dbReference type="ARBA" id="ARBA00022892"/>
    </source>
</evidence>
<feature type="binding site" evidence="7">
    <location>
        <position position="37"/>
    </location>
    <ligand>
        <name>Mg(2+)</name>
        <dbReference type="ChEBI" id="CHEBI:18420"/>
    </ligand>
</feature>
<dbReference type="InterPro" id="IPR027417">
    <property type="entry name" value="P-loop_NTPase"/>
</dbReference>
<evidence type="ECO:0000256" key="1">
    <source>
        <dbReference type="ARBA" id="ARBA00010290"/>
    </source>
</evidence>
<dbReference type="CDD" id="cd00878">
    <property type="entry name" value="Arf_Arl"/>
    <property type="match status" value="1"/>
</dbReference>
<dbReference type="Proteomes" id="UP000077202">
    <property type="component" value="Unassembled WGS sequence"/>
</dbReference>
<dbReference type="PROSITE" id="PS51417">
    <property type="entry name" value="ARF"/>
    <property type="match status" value="1"/>
</dbReference>
<dbReference type="SMART" id="SM00177">
    <property type="entry name" value="ARF"/>
    <property type="match status" value="1"/>
</dbReference>
<keyword evidence="2" id="KW-0449">Lipoprotein</keyword>
<dbReference type="GO" id="GO:0030010">
    <property type="term" value="P:establishment of cell polarity"/>
    <property type="evidence" value="ECO:0007669"/>
    <property type="project" value="UniProtKB-ARBA"/>
</dbReference>
<dbReference type="Gene3D" id="3.40.50.300">
    <property type="entry name" value="P-loop containing nucleotide triphosphate hydrolases"/>
    <property type="match status" value="1"/>
</dbReference>
<dbReference type="AlphaFoldDB" id="A0A176VPA1"/>
<evidence type="ECO:0000313" key="9">
    <source>
        <dbReference type="Proteomes" id="UP000077202"/>
    </source>
</evidence>
<comment type="caution">
    <text evidence="8">The sequence shown here is derived from an EMBL/GenBank/DDBJ whole genome shotgun (WGS) entry which is preliminary data.</text>
</comment>
<feature type="binding site" evidence="6">
    <location>
        <begin position="30"/>
        <end position="37"/>
    </location>
    <ligand>
        <name>GTP</name>
        <dbReference type="ChEBI" id="CHEBI:37565"/>
    </ligand>
</feature>
<dbReference type="EMBL" id="LVLJ01003074">
    <property type="protein sequence ID" value="OAE22738.1"/>
    <property type="molecule type" value="Genomic_DNA"/>
</dbReference>
<keyword evidence="7" id="KW-0460">Magnesium</keyword>
<protein>
    <submittedName>
        <fullName evidence="8">Uncharacterized protein</fullName>
    </submittedName>
</protein>
<keyword evidence="9" id="KW-1185">Reference proteome</keyword>
<keyword evidence="5 6" id="KW-0342">GTP-binding</keyword>
<feature type="binding site" evidence="6">
    <location>
        <begin position="137"/>
        <end position="140"/>
    </location>
    <ligand>
        <name>GTP</name>
        <dbReference type="ChEBI" id="CHEBI:37565"/>
    </ligand>
</feature>
<dbReference type="SMART" id="SM00178">
    <property type="entry name" value="SAR"/>
    <property type="match status" value="1"/>
</dbReference>
<evidence type="ECO:0000313" key="8">
    <source>
        <dbReference type="EMBL" id="OAE22738.1"/>
    </source>
</evidence>